<proteinExistence type="inferred from homology"/>
<evidence type="ECO:0000256" key="1">
    <source>
        <dbReference type="HAMAP-Rule" id="MF_00386"/>
    </source>
</evidence>
<dbReference type="GO" id="GO:0005886">
    <property type="term" value="C:plasma membrane"/>
    <property type="evidence" value="ECO:0007669"/>
    <property type="project" value="UniProtKB-SubCell"/>
</dbReference>
<dbReference type="PANTHER" id="PTHR33383">
    <property type="entry name" value="MEMBRANE PROTEIN INSERTION EFFICIENCY FACTOR-RELATED"/>
    <property type="match status" value="1"/>
</dbReference>
<dbReference type="SMART" id="SM01234">
    <property type="entry name" value="Haemolytic"/>
    <property type="match status" value="1"/>
</dbReference>
<keyword evidence="3" id="KW-1185">Reference proteome</keyword>
<reference evidence="2 3" key="1">
    <citation type="submission" date="2013-10" db="EMBL/GenBank/DDBJ databases">
        <title>The Genome Sequence of Acinetobacter brisouii CIP 110357.</title>
        <authorList>
            <consortium name="The Broad Institute Genomics Platform"/>
            <consortium name="The Broad Institute Genome Sequencing Center for Infectious Disease"/>
            <person name="Cerqueira G."/>
            <person name="Feldgarden M."/>
            <person name="Courvalin P."/>
            <person name="Grillot-Courvalin C."/>
            <person name="Clermont D."/>
            <person name="Rocha E."/>
            <person name="Yoon E.-J."/>
            <person name="Nemec A."/>
            <person name="Young S.K."/>
            <person name="Zeng Q."/>
            <person name="Gargeya S."/>
            <person name="Fitzgerald M."/>
            <person name="Abouelleil A."/>
            <person name="Alvarado L."/>
            <person name="Berlin A.M."/>
            <person name="Chapman S.B."/>
            <person name="Gainer-Dewar J."/>
            <person name="Goldberg J."/>
            <person name="Gnerre S."/>
            <person name="Griggs A."/>
            <person name="Gujja S."/>
            <person name="Hansen M."/>
            <person name="Howarth C."/>
            <person name="Imamovic A."/>
            <person name="Ireland A."/>
            <person name="Larimer J."/>
            <person name="McCowan C."/>
            <person name="Murphy C."/>
            <person name="Pearson M."/>
            <person name="Poon T.W."/>
            <person name="Priest M."/>
            <person name="Roberts A."/>
            <person name="Saif S."/>
            <person name="Shea T."/>
            <person name="Sykes S."/>
            <person name="Wortman J."/>
            <person name="Nusbaum C."/>
            <person name="Birren B."/>
        </authorList>
    </citation>
    <scope>NUCLEOTIDE SEQUENCE [LARGE SCALE GENOMIC DNA]</scope>
    <source>
        <strain evidence="2 3">CIP 110357</strain>
    </source>
</reference>
<protein>
    <recommendedName>
        <fullName evidence="1">Putative membrane protein insertion efficiency factor</fullName>
    </recommendedName>
</protein>
<comment type="similarity">
    <text evidence="1">Belongs to the UPF0161 family.</text>
</comment>
<dbReference type="Pfam" id="PF01809">
    <property type="entry name" value="YidD"/>
    <property type="match status" value="1"/>
</dbReference>
<gene>
    <name evidence="2" type="ORF">P255_02646</name>
</gene>
<comment type="subcellular location">
    <subcellularLocation>
        <location evidence="1">Cell membrane</location>
        <topology evidence="1">Peripheral membrane protein</topology>
        <orientation evidence="1">Cytoplasmic side</orientation>
    </subcellularLocation>
</comment>
<dbReference type="PANTHER" id="PTHR33383:SF1">
    <property type="entry name" value="MEMBRANE PROTEIN INSERTION EFFICIENCY FACTOR-RELATED"/>
    <property type="match status" value="1"/>
</dbReference>
<comment type="function">
    <text evidence="1">Could be involved in insertion of integral membrane proteins into the membrane.</text>
</comment>
<dbReference type="Proteomes" id="UP000018418">
    <property type="component" value="Unassembled WGS sequence"/>
</dbReference>
<organism evidence="2 3">
    <name type="scientific">Acinetobacter brisouii CIP 110357</name>
    <dbReference type="NCBI Taxonomy" id="1341683"/>
    <lineage>
        <taxon>Bacteria</taxon>
        <taxon>Pseudomonadati</taxon>
        <taxon>Pseudomonadota</taxon>
        <taxon>Gammaproteobacteria</taxon>
        <taxon>Moraxellales</taxon>
        <taxon>Moraxellaceae</taxon>
        <taxon>Acinetobacter</taxon>
    </lineage>
</organism>
<accession>V2U8E9</accession>
<dbReference type="OrthoDB" id="9801753at2"/>
<sequence length="107" mass="12234">MVRILHWLVRLYQIAISPLLGPRCRYIPTCSQYALEALQTHGAVHGVWLATCRVCRCHPWGGSGYDPVPAKAIRFISFQQIDSQTLHVTVPFRERFLNQNHSNYLGS</sequence>
<dbReference type="RefSeq" id="WP_004749229.1">
    <property type="nucleotide sequence ID" value="NZ_BBTI01000017.1"/>
</dbReference>
<keyword evidence="1" id="KW-0472">Membrane</keyword>
<dbReference type="AlphaFoldDB" id="V2U8E9"/>
<dbReference type="STRING" id="396323.VH98_13910"/>
<evidence type="ECO:0000313" key="2">
    <source>
        <dbReference type="EMBL" id="ESK50658.1"/>
    </source>
</evidence>
<dbReference type="InterPro" id="IPR002696">
    <property type="entry name" value="Membr_insert_effic_factor_YidD"/>
</dbReference>
<dbReference type="HAMAP" id="MF_00386">
    <property type="entry name" value="UPF0161_YidD"/>
    <property type="match status" value="1"/>
</dbReference>
<comment type="caution">
    <text evidence="2">The sequence shown here is derived from an EMBL/GenBank/DDBJ whole genome shotgun (WGS) entry which is preliminary data.</text>
</comment>
<keyword evidence="1" id="KW-1003">Cell membrane</keyword>
<dbReference type="NCBIfam" id="TIGR00278">
    <property type="entry name" value="membrane protein insertion efficiency factor YidD"/>
    <property type="match status" value="1"/>
</dbReference>
<dbReference type="HOGENOM" id="CLU_144811_2_2_6"/>
<dbReference type="EMBL" id="AYEU01000007">
    <property type="protein sequence ID" value="ESK50658.1"/>
    <property type="molecule type" value="Genomic_DNA"/>
</dbReference>
<evidence type="ECO:0000313" key="3">
    <source>
        <dbReference type="Proteomes" id="UP000018418"/>
    </source>
</evidence>
<dbReference type="PATRIC" id="fig|1341683.3.peg.2615"/>
<name>V2U8E9_9GAMM</name>